<dbReference type="EMBL" id="ML211303">
    <property type="protein sequence ID" value="TFK84636.1"/>
    <property type="molecule type" value="Genomic_DNA"/>
</dbReference>
<dbReference type="PANTHER" id="PTHR47549">
    <property type="entry name" value="GOLGI APPARATUS MEMBRANE PROTEIN TVP38-RELATED"/>
    <property type="match status" value="1"/>
</dbReference>
<feature type="compositionally biased region" description="Polar residues" evidence="10">
    <location>
        <begin position="384"/>
        <end position="400"/>
    </location>
</feature>
<keyword evidence="8" id="KW-0333">Golgi apparatus</keyword>
<feature type="domain" description="VTT" evidence="12">
    <location>
        <begin position="161"/>
        <end position="275"/>
    </location>
</feature>
<dbReference type="InterPro" id="IPR051076">
    <property type="entry name" value="Golgi_membrane_TVP38/TMEM64"/>
</dbReference>
<evidence type="ECO:0000256" key="4">
    <source>
        <dbReference type="ARBA" id="ARBA00013533"/>
    </source>
</evidence>
<reference evidence="13 14" key="1">
    <citation type="journal article" date="2019" name="Nat. Ecol. Evol.">
        <title>Megaphylogeny resolves global patterns of mushroom evolution.</title>
        <authorList>
            <person name="Varga T."/>
            <person name="Krizsan K."/>
            <person name="Foldi C."/>
            <person name="Dima B."/>
            <person name="Sanchez-Garcia M."/>
            <person name="Sanchez-Ramirez S."/>
            <person name="Szollosi G.J."/>
            <person name="Szarkandi J.G."/>
            <person name="Papp V."/>
            <person name="Albert L."/>
            <person name="Andreopoulos W."/>
            <person name="Angelini C."/>
            <person name="Antonin V."/>
            <person name="Barry K.W."/>
            <person name="Bougher N.L."/>
            <person name="Buchanan P."/>
            <person name="Buyck B."/>
            <person name="Bense V."/>
            <person name="Catcheside P."/>
            <person name="Chovatia M."/>
            <person name="Cooper J."/>
            <person name="Damon W."/>
            <person name="Desjardin D."/>
            <person name="Finy P."/>
            <person name="Geml J."/>
            <person name="Haridas S."/>
            <person name="Hughes K."/>
            <person name="Justo A."/>
            <person name="Karasinski D."/>
            <person name="Kautmanova I."/>
            <person name="Kiss B."/>
            <person name="Kocsube S."/>
            <person name="Kotiranta H."/>
            <person name="LaButti K.M."/>
            <person name="Lechner B.E."/>
            <person name="Liimatainen K."/>
            <person name="Lipzen A."/>
            <person name="Lukacs Z."/>
            <person name="Mihaltcheva S."/>
            <person name="Morgado L.N."/>
            <person name="Niskanen T."/>
            <person name="Noordeloos M.E."/>
            <person name="Ohm R.A."/>
            <person name="Ortiz-Santana B."/>
            <person name="Ovrebo C."/>
            <person name="Racz N."/>
            <person name="Riley R."/>
            <person name="Savchenko A."/>
            <person name="Shiryaev A."/>
            <person name="Soop K."/>
            <person name="Spirin V."/>
            <person name="Szebenyi C."/>
            <person name="Tomsovsky M."/>
            <person name="Tulloss R.E."/>
            <person name="Uehling J."/>
            <person name="Grigoriev I.V."/>
            <person name="Vagvolgyi C."/>
            <person name="Papp T."/>
            <person name="Martin F.M."/>
            <person name="Miettinen O."/>
            <person name="Hibbett D.S."/>
            <person name="Nagy L.G."/>
        </authorList>
    </citation>
    <scope>NUCLEOTIDE SEQUENCE [LARGE SCALE GENOMIC DNA]</scope>
    <source>
        <strain evidence="13 14">HHB13444</strain>
    </source>
</reference>
<evidence type="ECO:0000256" key="6">
    <source>
        <dbReference type="ARBA" id="ARBA00022692"/>
    </source>
</evidence>
<feature type="transmembrane region" description="Helical" evidence="11">
    <location>
        <begin position="172"/>
        <end position="196"/>
    </location>
</feature>
<evidence type="ECO:0000313" key="13">
    <source>
        <dbReference type="EMBL" id="TFK84636.1"/>
    </source>
</evidence>
<organism evidence="13 14">
    <name type="scientific">Polyporus arcularius HHB13444</name>
    <dbReference type="NCBI Taxonomy" id="1314778"/>
    <lineage>
        <taxon>Eukaryota</taxon>
        <taxon>Fungi</taxon>
        <taxon>Dikarya</taxon>
        <taxon>Basidiomycota</taxon>
        <taxon>Agaricomycotina</taxon>
        <taxon>Agaricomycetes</taxon>
        <taxon>Polyporales</taxon>
        <taxon>Polyporaceae</taxon>
        <taxon>Polyporus</taxon>
    </lineage>
</organism>
<feature type="compositionally biased region" description="Pro residues" evidence="10">
    <location>
        <begin position="22"/>
        <end position="33"/>
    </location>
</feature>
<evidence type="ECO:0000256" key="9">
    <source>
        <dbReference type="ARBA" id="ARBA00023136"/>
    </source>
</evidence>
<dbReference type="PANTHER" id="PTHR47549:SF2">
    <property type="entry name" value="GOLGI APPARATUS MEMBRANE PROTEIN TVP38"/>
    <property type="match status" value="1"/>
</dbReference>
<feature type="transmembrane region" description="Helical" evidence="11">
    <location>
        <begin position="237"/>
        <end position="264"/>
    </location>
</feature>
<comment type="subcellular location">
    <subcellularLocation>
        <location evidence="2">Golgi apparatus membrane</location>
        <topology evidence="2">Multi-pass membrane protein</topology>
    </subcellularLocation>
</comment>
<dbReference type="STRING" id="1314778.A0A5C3P4Q9"/>
<evidence type="ECO:0000256" key="1">
    <source>
        <dbReference type="ARBA" id="ARBA00002978"/>
    </source>
</evidence>
<proteinExistence type="inferred from homology"/>
<comment type="similarity">
    <text evidence="3">Belongs to the TVP38/TMEM64 family.</text>
</comment>
<keyword evidence="9 11" id="KW-0472">Membrane</keyword>
<sequence>MMNAGAPNQYYAPRPVPAVHFYPPPTEGPPPQDPVFRPLSVSPAPSSISEYKKEERIGVDFRGVTRTPSPTPSEAESLSVKSGSINFKKYANPEYFKNPRNIFTLIVTLLIAGAIIAFVALQSTIVDALSPASNWLRETPGAWVIPIAIMIILSFPPLFGHELVALFCGDVWGVWIGFGIVVAGTIIGELITYYTFRYCCRGRSEKAEAKNLRYALISEIIREGGLKMAIMVRYSAIPAHISTAIFATAGMSVWTFLIAAFLALPKQLASVYLGSAENSGAPKDENGNKSPTTTTTIIKITVITLTVLITIVAMRYVNSKIDGVKHRVIYARRKARQAKLPGSGSGFGTDSSWSTFPQDDAEAQARTPFIPLGQRDSMDVVHPETSTPRAAYTSPFNGSATPPPASRGHEAKYDDPYGGGGVDLAARRTSPRSPAPGAS</sequence>
<evidence type="ECO:0000256" key="5">
    <source>
        <dbReference type="ARBA" id="ARBA00020673"/>
    </source>
</evidence>
<protein>
    <recommendedName>
        <fullName evidence="4">Golgi apparatus membrane protein TVP38</fullName>
    </recommendedName>
    <alternativeName>
        <fullName evidence="5">Golgi apparatus membrane protein tvp38</fullName>
    </alternativeName>
</protein>
<evidence type="ECO:0000256" key="3">
    <source>
        <dbReference type="ARBA" id="ARBA00008640"/>
    </source>
</evidence>
<evidence type="ECO:0000256" key="8">
    <source>
        <dbReference type="ARBA" id="ARBA00023034"/>
    </source>
</evidence>
<dbReference type="InParanoid" id="A0A5C3P4Q9"/>
<dbReference type="GO" id="GO:0000139">
    <property type="term" value="C:Golgi membrane"/>
    <property type="evidence" value="ECO:0007669"/>
    <property type="project" value="UniProtKB-SubCell"/>
</dbReference>
<feature type="region of interest" description="Disordered" evidence="10">
    <location>
        <begin position="369"/>
        <end position="439"/>
    </location>
</feature>
<dbReference type="Pfam" id="PF09335">
    <property type="entry name" value="VTT_dom"/>
    <property type="match status" value="1"/>
</dbReference>
<dbReference type="FunCoup" id="A0A5C3P4Q9">
    <property type="interactions" value="27"/>
</dbReference>
<keyword evidence="6 11" id="KW-0812">Transmembrane</keyword>
<dbReference type="AlphaFoldDB" id="A0A5C3P4Q9"/>
<feature type="transmembrane region" description="Helical" evidence="11">
    <location>
        <begin position="142"/>
        <end position="160"/>
    </location>
</feature>
<keyword evidence="7 11" id="KW-1133">Transmembrane helix</keyword>
<name>A0A5C3P4Q9_9APHY</name>
<accession>A0A5C3P4Q9</accession>
<gene>
    <name evidence="13" type="ORF">K466DRAFT_588757</name>
</gene>
<comment type="function">
    <text evidence="1">Golgi membrane protein involved in vesicular trafficking and spindle migration.</text>
</comment>
<evidence type="ECO:0000256" key="2">
    <source>
        <dbReference type="ARBA" id="ARBA00004653"/>
    </source>
</evidence>
<feature type="region of interest" description="Disordered" evidence="10">
    <location>
        <begin position="22"/>
        <end position="47"/>
    </location>
</feature>
<evidence type="ECO:0000259" key="12">
    <source>
        <dbReference type="Pfam" id="PF09335"/>
    </source>
</evidence>
<evidence type="ECO:0000256" key="10">
    <source>
        <dbReference type="SAM" id="MobiDB-lite"/>
    </source>
</evidence>
<evidence type="ECO:0000256" key="11">
    <source>
        <dbReference type="SAM" id="Phobius"/>
    </source>
</evidence>
<feature type="transmembrane region" description="Helical" evidence="11">
    <location>
        <begin position="102"/>
        <end position="121"/>
    </location>
</feature>
<feature type="transmembrane region" description="Helical" evidence="11">
    <location>
        <begin position="297"/>
        <end position="317"/>
    </location>
</feature>
<dbReference type="InterPro" id="IPR032816">
    <property type="entry name" value="VTT_dom"/>
</dbReference>
<keyword evidence="14" id="KW-1185">Reference proteome</keyword>
<dbReference type="Proteomes" id="UP000308197">
    <property type="component" value="Unassembled WGS sequence"/>
</dbReference>
<evidence type="ECO:0000256" key="7">
    <source>
        <dbReference type="ARBA" id="ARBA00022989"/>
    </source>
</evidence>
<evidence type="ECO:0000313" key="14">
    <source>
        <dbReference type="Proteomes" id="UP000308197"/>
    </source>
</evidence>